<gene>
    <name evidence="2" type="ORF">H4075_21560</name>
</gene>
<sequence length="145" mass="16640">MSFTILNTYDNYIDANLHLMQLQEEGINCWLKDENTVTIDPLLTNAIGGIKLMVHESQKERAKDILRTIQNKAKENRACPYCGSLNVEYIFSNRKASNWFSAIFTYLLGGYAIAGEKRYHCFDCEKEFEEVKEVVSPTKEGSVEQ</sequence>
<dbReference type="AlphaFoldDB" id="A0A7G5XGK8"/>
<reference evidence="3" key="1">
    <citation type="submission" date="2020-08" db="EMBL/GenBank/DDBJ databases">
        <title>Lacibacter sp. S13-6-6 genome sequencing.</title>
        <authorList>
            <person name="Jin L."/>
        </authorList>
    </citation>
    <scope>NUCLEOTIDE SEQUENCE [LARGE SCALE GENOMIC DNA]</scope>
    <source>
        <strain evidence="3">S13-6-6</strain>
    </source>
</reference>
<organism evidence="2 3">
    <name type="scientific">Lacibacter sediminis</name>
    <dbReference type="NCBI Taxonomy" id="2760713"/>
    <lineage>
        <taxon>Bacteria</taxon>
        <taxon>Pseudomonadati</taxon>
        <taxon>Bacteroidota</taxon>
        <taxon>Chitinophagia</taxon>
        <taxon>Chitinophagales</taxon>
        <taxon>Chitinophagaceae</taxon>
        <taxon>Lacibacter</taxon>
    </lineage>
</organism>
<name>A0A7G5XGK8_9BACT</name>
<dbReference type="EMBL" id="CP060007">
    <property type="protein sequence ID" value="QNA44611.1"/>
    <property type="molecule type" value="Genomic_DNA"/>
</dbReference>
<dbReference type="Gene3D" id="3.30.70.790">
    <property type="entry name" value="UreE, C-terminal domain"/>
    <property type="match status" value="1"/>
</dbReference>
<dbReference type="RefSeq" id="WP_182802951.1">
    <property type="nucleotide sequence ID" value="NZ_CP060007.1"/>
</dbReference>
<dbReference type="InterPro" id="IPR018551">
    <property type="entry name" value="DUF2007"/>
</dbReference>
<keyword evidence="3" id="KW-1185">Reference proteome</keyword>
<evidence type="ECO:0000313" key="2">
    <source>
        <dbReference type="EMBL" id="QNA44611.1"/>
    </source>
</evidence>
<proteinExistence type="predicted"/>
<evidence type="ECO:0000259" key="1">
    <source>
        <dbReference type="Pfam" id="PF09413"/>
    </source>
</evidence>
<dbReference type="Pfam" id="PF09413">
    <property type="entry name" value="DUF2007"/>
    <property type="match status" value="1"/>
</dbReference>
<dbReference type="KEGG" id="lacs:H4075_21560"/>
<dbReference type="SUPFAM" id="SSF54913">
    <property type="entry name" value="GlnB-like"/>
    <property type="match status" value="1"/>
</dbReference>
<evidence type="ECO:0000313" key="3">
    <source>
        <dbReference type="Proteomes" id="UP000515344"/>
    </source>
</evidence>
<protein>
    <submittedName>
        <fullName evidence="2">DUF2007 domain-containing protein</fullName>
    </submittedName>
</protein>
<feature type="domain" description="DUF2007" evidence="1">
    <location>
        <begin position="11"/>
        <end position="69"/>
    </location>
</feature>
<accession>A0A7G5XGK8</accession>
<dbReference type="InterPro" id="IPR011322">
    <property type="entry name" value="N-reg_PII-like_a/b"/>
</dbReference>
<dbReference type="Proteomes" id="UP000515344">
    <property type="component" value="Chromosome"/>
</dbReference>